<feature type="domain" description="Response regulatory" evidence="3">
    <location>
        <begin position="23"/>
        <end position="144"/>
    </location>
</feature>
<dbReference type="eggNOG" id="COG0745">
    <property type="taxonomic scope" value="Bacteria"/>
</dbReference>
<proteinExistence type="predicted"/>
<accession>Q89XC0</accession>
<evidence type="ECO:0000256" key="1">
    <source>
        <dbReference type="ARBA" id="ARBA00022553"/>
    </source>
</evidence>
<dbReference type="OrthoDB" id="5456285at2"/>
<dbReference type="FunFam" id="3.40.50.2300:FF:000643">
    <property type="entry name" value="Response regulator receiver domain-containing protein"/>
    <property type="match status" value="1"/>
</dbReference>
<dbReference type="HOGENOM" id="CLU_000445_69_8_5"/>
<evidence type="ECO:0000313" key="5">
    <source>
        <dbReference type="Proteomes" id="UP000002526"/>
    </source>
</evidence>
<dbReference type="RefSeq" id="WP_011083226.1">
    <property type="nucleotide sequence ID" value="NC_004463.1"/>
</dbReference>
<protein>
    <submittedName>
        <fullName evidence="4">Two-component response regulator</fullName>
    </submittedName>
</protein>
<dbReference type="PhylomeDB" id="Q89XC0"/>
<dbReference type="SUPFAM" id="SSF52172">
    <property type="entry name" value="CheY-like"/>
    <property type="match status" value="1"/>
</dbReference>
<evidence type="ECO:0000259" key="3">
    <source>
        <dbReference type="PROSITE" id="PS50110"/>
    </source>
</evidence>
<dbReference type="Proteomes" id="UP000002526">
    <property type="component" value="Chromosome"/>
</dbReference>
<dbReference type="KEGG" id="bja:bll0394"/>
<dbReference type="STRING" id="224911.AAV28_41215"/>
<dbReference type="Pfam" id="PF00072">
    <property type="entry name" value="Response_reg"/>
    <property type="match status" value="1"/>
</dbReference>
<dbReference type="GeneID" id="46495539"/>
<dbReference type="CDD" id="cd00156">
    <property type="entry name" value="REC"/>
    <property type="match status" value="1"/>
</dbReference>
<dbReference type="GO" id="GO:0000160">
    <property type="term" value="P:phosphorelay signal transduction system"/>
    <property type="evidence" value="ECO:0000318"/>
    <property type="project" value="GO_Central"/>
</dbReference>
<dbReference type="InParanoid" id="Q89XC0"/>
<dbReference type="InterPro" id="IPR011006">
    <property type="entry name" value="CheY-like_superfamily"/>
</dbReference>
<dbReference type="PANTHER" id="PTHR44591:SF23">
    <property type="entry name" value="CHEY SUBFAMILY"/>
    <property type="match status" value="1"/>
</dbReference>
<dbReference type="SMART" id="SM00448">
    <property type="entry name" value="REC"/>
    <property type="match status" value="1"/>
</dbReference>
<dbReference type="EMBL" id="BA000040">
    <property type="protein sequence ID" value="BAC45659.1"/>
    <property type="molecule type" value="Genomic_DNA"/>
</dbReference>
<dbReference type="InterPro" id="IPR001789">
    <property type="entry name" value="Sig_transdc_resp-reg_receiver"/>
</dbReference>
<dbReference type="PANTHER" id="PTHR44591">
    <property type="entry name" value="STRESS RESPONSE REGULATOR PROTEIN 1"/>
    <property type="match status" value="1"/>
</dbReference>
<feature type="modified residue" description="4-aspartylphosphate" evidence="2">
    <location>
        <position position="72"/>
    </location>
</feature>
<evidence type="ECO:0000256" key="2">
    <source>
        <dbReference type="PROSITE-ProRule" id="PRU00169"/>
    </source>
</evidence>
<reference evidence="5" key="1">
    <citation type="journal article" date="2002" name="DNA Res.">
        <title>Complete genomic sequence of nitrogen-fixing symbiotic bacterium Bradyrhizobium japonicum USDA110.</title>
        <authorList>
            <person name="Kaneko T."/>
            <person name="Nakamura Y."/>
            <person name="Sato S."/>
            <person name="Minamisawa K."/>
            <person name="Uchiumi T."/>
            <person name="Sasamoto S."/>
            <person name="Watanabe A."/>
            <person name="Idesawa K."/>
            <person name="Iriguchi M."/>
            <person name="Kawashima K."/>
            <person name="Kohara M."/>
            <person name="Matsumoto M."/>
            <person name="Shimpo S."/>
            <person name="Tsuruoka H."/>
            <person name="Wada T."/>
            <person name="Yamada M."/>
            <person name="Tabata S."/>
        </authorList>
    </citation>
    <scope>NUCLEOTIDE SEQUENCE [LARGE SCALE GENOMIC DNA]</scope>
    <source>
        <strain evidence="5">JCM 10833 / BCRC 13528 / IAM 13628 / NBRC 14792 / USDA 110</strain>
    </source>
</reference>
<dbReference type="Gene3D" id="3.40.50.2300">
    <property type="match status" value="1"/>
</dbReference>
<dbReference type="EnsemblBacteria" id="BAC45659">
    <property type="protein sequence ID" value="BAC45659"/>
    <property type="gene ID" value="BAC45659"/>
</dbReference>
<organism evidence="4 5">
    <name type="scientific">Bradyrhizobium diazoefficiens (strain JCM 10833 / BCRC 13528 / IAM 13628 / NBRC 14792 / USDA 110)</name>
    <dbReference type="NCBI Taxonomy" id="224911"/>
    <lineage>
        <taxon>Bacteria</taxon>
        <taxon>Pseudomonadati</taxon>
        <taxon>Pseudomonadota</taxon>
        <taxon>Alphaproteobacteria</taxon>
        <taxon>Hyphomicrobiales</taxon>
        <taxon>Nitrobacteraceae</taxon>
        <taxon>Bradyrhizobium</taxon>
    </lineage>
</organism>
<name>Q89XC0_BRADU</name>
<dbReference type="GO" id="GO:0000156">
    <property type="term" value="F:phosphorelay response regulator activity"/>
    <property type="evidence" value="ECO:0000318"/>
    <property type="project" value="GO_Central"/>
</dbReference>
<dbReference type="AlphaFoldDB" id="Q89XC0"/>
<dbReference type="PROSITE" id="PS50110">
    <property type="entry name" value="RESPONSE_REGULATORY"/>
    <property type="match status" value="1"/>
</dbReference>
<gene>
    <name evidence="4" type="ordered locus">bll0394</name>
</gene>
<sequence>MPHGSIIESPKREAQTGTESLRHILVVDDDPMVCMAIEVYLQLNHFRVTIAEGGEVGLRALEHGQFDLMIIDIFMPHMRGFESIRVFHERAPTIPLIAMSGYAFANLNSPAPDFLRMALELGAARCLRKPFTPHALLAAVNDCFAEHRSDDVASAARLG</sequence>
<keyword evidence="5" id="KW-1185">Reference proteome</keyword>
<dbReference type="InterPro" id="IPR050595">
    <property type="entry name" value="Bact_response_regulator"/>
</dbReference>
<dbReference type="PATRIC" id="fig|224911.5.peg.397"/>
<keyword evidence="1 2" id="KW-0597">Phosphoprotein</keyword>
<evidence type="ECO:0000313" key="4">
    <source>
        <dbReference type="EMBL" id="BAC45659.1"/>
    </source>
</evidence>